<reference evidence="5" key="2">
    <citation type="submission" date="2019-07" db="EMBL/GenBank/DDBJ databases">
        <authorList>
            <person name="Yang Y."/>
            <person name="Bocs S."/>
            <person name="Baudouin L."/>
        </authorList>
    </citation>
    <scope>NUCLEOTIDE SEQUENCE</scope>
    <source>
        <tissue evidence="5">Spear leaf of Hainan Tall coconut</tissue>
    </source>
</reference>
<dbReference type="SFLD" id="SFLDS00003">
    <property type="entry name" value="Haloacid_Dehalogenase"/>
    <property type="match status" value="1"/>
</dbReference>
<dbReference type="SFLD" id="SFLDG01129">
    <property type="entry name" value="C1.5:_HAD__Beta-PGM__Phosphata"/>
    <property type="match status" value="1"/>
</dbReference>
<accession>A0A8K0IJN0</accession>
<dbReference type="Pfam" id="PF13419">
    <property type="entry name" value="HAD_2"/>
    <property type="match status" value="1"/>
</dbReference>
<dbReference type="GO" id="GO:0016787">
    <property type="term" value="F:hydrolase activity"/>
    <property type="evidence" value="ECO:0007669"/>
    <property type="project" value="UniProtKB-KW"/>
</dbReference>
<dbReference type="InterPro" id="IPR023198">
    <property type="entry name" value="PGP-like_dom2"/>
</dbReference>
<evidence type="ECO:0000256" key="1">
    <source>
        <dbReference type="ARBA" id="ARBA00001946"/>
    </source>
</evidence>
<comment type="caution">
    <text evidence="5">The sequence shown here is derived from an EMBL/GenBank/DDBJ whole genome shotgun (WGS) entry which is preliminary data.</text>
</comment>
<dbReference type="PANTHER" id="PTHR46193">
    <property type="entry name" value="6-PHOSPHOGLUCONATE PHOSPHATASE"/>
    <property type="match status" value="1"/>
</dbReference>
<evidence type="ECO:0000256" key="4">
    <source>
        <dbReference type="ARBA" id="ARBA00023277"/>
    </source>
</evidence>
<dbReference type="CDD" id="cd07505">
    <property type="entry name" value="HAD_BPGM-like"/>
    <property type="match status" value="1"/>
</dbReference>
<keyword evidence="2" id="KW-0479">Metal-binding</keyword>
<dbReference type="GO" id="GO:0046872">
    <property type="term" value="F:metal ion binding"/>
    <property type="evidence" value="ECO:0007669"/>
    <property type="project" value="UniProtKB-KW"/>
</dbReference>
<evidence type="ECO:0000256" key="2">
    <source>
        <dbReference type="ARBA" id="ARBA00022723"/>
    </source>
</evidence>
<evidence type="ECO:0000256" key="3">
    <source>
        <dbReference type="ARBA" id="ARBA00022842"/>
    </source>
</evidence>
<dbReference type="Gene3D" id="1.10.150.240">
    <property type="entry name" value="Putative phosphatase, domain 2"/>
    <property type="match status" value="1"/>
</dbReference>
<comment type="cofactor">
    <cofactor evidence="1">
        <name>Mg(2+)</name>
        <dbReference type="ChEBI" id="CHEBI:18420"/>
    </cofactor>
</comment>
<keyword evidence="3" id="KW-0460">Magnesium</keyword>
<keyword evidence="4" id="KW-0119">Carbohydrate metabolism</keyword>
<proteinExistence type="predicted"/>
<organism evidence="5 6">
    <name type="scientific">Cocos nucifera</name>
    <name type="common">Coconut palm</name>
    <dbReference type="NCBI Taxonomy" id="13894"/>
    <lineage>
        <taxon>Eukaryota</taxon>
        <taxon>Viridiplantae</taxon>
        <taxon>Streptophyta</taxon>
        <taxon>Embryophyta</taxon>
        <taxon>Tracheophyta</taxon>
        <taxon>Spermatophyta</taxon>
        <taxon>Magnoliopsida</taxon>
        <taxon>Liliopsida</taxon>
        <taxon>Arecaceae</taxon>
        <taxon>Arecoideae</taxon>
        <taxon>Cocoseae</taxon>
        <taxon>Attaleinae</taxon>
        <taxon>Cocos</taxon>
    </lineage>
</organism>
<dbReference type="Gene3D" id="3.40.50.1000">
    <property type="entry name" value="HAD superfamily/HAD-like"/>
    <property type="match status" value="1"/>
</dbReference>
<dbReference type="EMBL" id="CM017880">
    <property type="protein sequence ID" value="KAG1360942.1"/>
    <property type="molecule type" value="Genomic_DNA"/>
</dbReference>
<dbReference type="InterPro" id="IPR051600">
    <property type="entry name" value="Beta-PGM-like"/>
</dbReference>
<gene>
    <name evidence="5" type="ORF">COCNU_09G004050</name>
</gene>
<dbReference type="InterPro" id="IPR041492">
    <property type="entry name" value="HAD_2"/>
</dbReference>
<protein>
    <submittedName>
        <fullName evidence="5">Haloacid dehalogenase-like hydrolase domain-containing protein Sgpp</fullName>
    </submittedName>
</protein>
<reference evidence="5" key="1">
    <citation type="journal article" date="2017" name="Gigascience">
        <title>The genome draft of coconut (Cocos nucifera).</title>
        <authorList>
            <person name="Xiao Y."/>
            <person name="Xu P."/>
            <person name="Fan H."/>
            <person name="Baudouin L."/>
            <person name="Xia W."/>
            <person name="Bocs S."/>
            <person name="Xu J."/>
            <person name="Li Q."/>
            <person name="Guo A."/>
            <person name="Zhou L."/>
            <person name="Li J."/>
            <person name="Wu Y."/>
            <person name="Ma Z."/>
            <person name="Armero A."/>
            <person name="Issali A.E."/>
            <person name="Liu N."/>
            <person name="Peng M."/>
            <person name="Yang Y."/>
        </authorList>
    </citation>
    <scope>NUCLEOTIDE SEQUENCE</scope>
    <source>
        <tissue evidence="5">Spear leaf of Hainan Tall coconut</tissue>
    </source>
</reference>
<dbReference type="OrthoDB" id="40579at2759"/>
<evidence type="ECO:0000313" key="6">
    <source>
        <dbReference type="Proteomes" id="UP000797356"/>
    </source>
</evidence>
<name>A0A8K0IJN0_COCNU</name>
<keyword evidence="6" id="KW-1185">Reference proteome</keyword>
<evidence type="ECO:0000313" key="5">
    <source>
        <dbReference type="EMBL" id="KAG1360942.1"/>
    </source>
</evidence>
<dbReference type="InterPro" id="IPR036412">
    <property type="entry name" value="HAD-like_sf"/>
</dbReference>
<keyword evidence="5" id="KW-0378">Hydrolase</keyword>
<sequence length="259" mass="29070">MSDLTSYHAAESSISGLAPLEAILFDVDGTLCDSDPMHYHAFREMLLEIGYNNSVPITEEDFIEKIAGKNSEDIARTLFPDWDREKAMKFIDDKEAMFRKLASKQLKAIDGLYKLQKWIEDRGLKHAAVTNAPRPNAELIILTLGLSDFFQHVSTHWCSMLVFLSKPYHSRQSSFTMFVLVKSPNFSYFHSLFLKDSASGIKAGVAAGMTVVGVMTRNPEKSLKDAGASLLIKDYNDPKLWKALKDLERAEATLKKADV</sequence>
<dbReference type="AlphaFoldDB" id="A0A8K0IJN0"/>
<dbReference type="Proteomes" id="UP000797356">
    <property type="component" value="Chromosome 9"/>
</dbReference>
<dbReference type="InterPro" id="IPR023214">
    <property type="entry name" value="HAD_sf"/>
</dbReference>
<dbReference type="SUPFAM" id="SSF56784">
    <property type="entry name" value="HAD-like"/>
    <property type="match status" value="1"/>
</dbReference>
<dbReference type="PANTHER" id="PTHR46193:SF18">
    <property type="entry name" value="HEXITOL PHOSPHATASE B"/>
    <property type="match status" value="1"/>
</dbReference>